<sequence length="151" mass="16597">MEAPGSREGVPEIANILFHWQYDRSSPGQRHKIAFLDTPTGDLVIFPHRDWDAPVGVTVECVIYPTYRAGVAAPKDGIPANQKVSSYSLESLPTDIRRVLVDEINTTLNKMTDAFEASTNLFNGLIERLSHDIDWGDEEDSPDTEAPSGGG</sequence>
<dbReference type="EMBL" id="LAZR01002229">
    <property type="protein sequence ID" value="KKN32780.1"/>
    <property type="molecule type" value="Genomic_DNA"/>
</dbReference>
<gene>
    <name evidence="1" type="ORF">LCGC14_0810490</name>
</gene>
<protein>
    <submittedName>
        <fullName evidence="1">Uncharacterized protein</fullName>
    </submittedName>
</protein>
<evidence type="ECO:0000313" key="1">
    <source>
        <dbReference type="EMBL" id="KKN32780.1"/>
    </source>
</evidence>
<proteinExistence type="predicted"/>
<dbReference type="AlphaFoldDB" id="A0A0F9PM04"/>
<name>A0A0F9PM04_9ZZZZ</name>
<organism evidence="1">
    <name type="scientific">marine sediment metagenome</name>
    <dbReference type="NCBI Taxonomy" id="412755"/>
    <lineage>
        <taxon>unclassified sequences</taxon>
        <taxon>metagenomes</taxon>
        <taxon>ecological metagenomes</taxon>
    </lineage>
</organism>
<accession>A0A0F9PM04</accession>
<reference evidence="1" key="1">
    <citation type="journal article" date="2015" name="Nature">
        <title>Complex archaea that bridge the gap between prokaryotes and eukaryotes.</title>
        <authorList>
            <person name="Spang A."/>
            <person name="Saw J.H."/>
            <person name="Jorgensen S.L."/>
            <person name="Zaremba-Niedzwiedzka K."/>
            <person name="Martijn J."/>
            <person name="Lind A.E."/>
            <person name="van Eijk R."/>
            <person name="Schleper C."/>
            <person name="Guy L."/>
            <person name="Ettema T.J."/>
        </authorList>
    </citation>
    <scope>NUCLEOTIDE SEQUENCE</scope>
</reference>
<comment type="caution">
    <text evidence="1">The sequence shown here is derived from an EMBL/GenBank/DDBJ whole genome shotgun (WGS) entry which is preliminary data.</text>
</comment>